<evidence type="ECO:0000313" key="4">
    <source>
        <dbReference type="EMBL" id="MFC1573095.1"/>
    </source>
</evidence>
<dbReference type="SUPFAM" id="SSF54001">
    <property type="entry name" value="Cysteine proteinases"/>
    <property type="match status" value="1"/>
</dbReference>
<dbReference type="Pfam" id="PF07705">
    <property type="entry name" value="CARDB"/>
    <property type="match status" value="1"/>
</dbReference>
<dbReference type="InterPro" id="IPR011635">
    <property type="entry name" value="CARDB"/>
</dbReference>
<reference evidence="4 5" key="1">
    <citation type="submission" date="2024-09" db="EMBL/GenBank/DDBJ databases">
        <authorList>
            <person name="D'Angelo T."/>
        </authorList>
    </citation>
    <scope>NUCLEOTIDE SEQUENCE [LARGE SCALE GENOMIC DNA]</scope>
    <source>
        <strain evidence="4">SAG AM-320-E07</strain>
    </source>
</reference>
<dbReference type="InterPro" id="IPR025965">
    <property type="entry name" value="FlgD/Vpr_Ig-like"/>
</dbReference>
<dbReference type="Gene3D" id="2.60.40.4070">
    <property type="match status" value="1"/>
</dbReference>
<evidence type="ECO:0000259" key="2">
    <source>
        <dbReference type="Pfam" id="PF07705"/>
    </source>
</evidence>
<feature type="domain" description="FlgD/Vpr Ig-like" evidence="3">
    <location>
        <begin position="867"/>
        <end position="919"/>
    </location>
</feature>
<comment type="caution">
    <text evidence="4">The sequence shown here is derived from an EMBL/GenBank/DDBJ whole genome shotgun (WGS) entry which is preliminary data.</text>
</comment>
<dbReference type="InterPro" id="IPR038765">
    <property type="entry name" value="Papain-like_cys_pep_sf"/>
</dbReference>
<accession>A0ABV6YL89</accession>
<dbReference type="Pfam" id="PF01841">
    <property type="entry name" value="Transglut_core"/>
    <property type="match status" value="1"/>
</dbReference>
<dbReference type="Gene3D" id="3.10.620.30">
    <property type="match status" value="1"/>
</dbReference>
<gene>
    <name evidence="4" type="ORF">ACFL6M_05795</name>
</gene>
<feature type="domain" description="Transglutaminase-like" evidence="1">
    <location>
        <begin position="241"/>
        <end position="298"/>
    </location>
</feature>
<evidence type="ECO:0000259" key="1">
    <source>
        <dbReference type="Pfam" id="PF01841"/>
    </source>
</evidence>
<keyword evidence="5" id="KW-1185">Reference proteome</keyword>
<dbReference type="InterPro" id="IPR013783">
    <property type="entry name" value="Ig-like_fold"/>
</dbReference>
<dbReference type="Gene3D" id="2.60.40.10">
    <property type="entry name" value="Immunoglobulins"/>
    <property type="match status" value="1"/>
</dbReference>
<protein>
    <submittedName>
        <fullName evidence="4">CARDB domain-containing protein</fullName>
    </submittedName>
</protein>
<proteinExistence type="predicted"/>
<evidence type="ECO:0000313" key="5">
    <source>
        <dbReference type="Proteomes" id="UP001593833"/>
    </source>
</evidence>
<evidence type="ECO:0000259" key="3">
    <source>
        <dbReference type="Pfam" id="PF13860"/>
    </source>
</evidence>
<feature type="domain" description="CARDB" evidence="2">
    <location>
        <begin position="719"/>
        <end position="825"/>
    </location>
</feature>
<organism evidence="4 5">
    <name type="scientific">Eiseniibacteriota bacterium</name>
    <dbReference type="NCBI Taxonomy" id="2212470"/>
    <lineage>
        <taxon>Bacteria</taxon>
        <taxon>Candidatus Eiseniibacteriota</taxon>
    </lineage>
</organism>
<sequence>RSELTCSPNPCNTMPKPAEIVYRGPSSEIRGSHTCVFEETDQVITQGDHVELRFQFDNIGDEDYSGYEVTIREIEADPEHKPELFFSEDSSSPWAKEVTVAIDIPGRGQETARFCMYIDTVDPYNYYDPNTHLAPFPSLQLAFPDDEKALSVVIGTRTSDILGPSLLLLPSCLHNPDNGGIIEYAQYAIGNQVRGEWEKDADTDSMMVKNLINRIRLEYATSSGPKFRFTDISLLGYRDLAPIGQCVQFVDLASGLLRGLGIPTREVRGRRPLLQGGAVHFWVEVFGTKGNTAWRPVNIMASEDNRFYDAAGRNLCAQGYLTYVMAGLNSLPNKSTTTWWGCDEDCSPPECPDRCFHCTGILCDPDGCWDFAVDYGQAASSGRDRRGERELLDSLLVEVTAPTAVAVGSEFPAQVVVSNGRSSNLSNLLVHIDSYPMAGFDARCYSCTGACSVIVEELAAGDKDTLDWQLMPLLAGRPMPLVFYVETDGFVASSGVSQSVMEQGGQPKLLSVPSLYQTGYEPAQEMLLRCWVGGEELQPIADASVACSLRSLSNPRTADAVPLEYSSEDSTYVGSWMVPGSAHLGEYQAEFFSDLVNFESDTSSVSFAVAPQLAMELSSLGDTLASADTLRLVAAVSIGDELVDGASVNAMIAAGSYELNFTMACQADSLYSLARVPRQLLGDLGGDGSLLEGDWRCRVTAGYYGSEICDSLVVHMMVPDLQVTQNDISFSSPDSCIVDSIVSILATVRNVGGEGTDTSAVRFMADALDSTGTVIASKLLLPIAPGDSASVNATWDSLQASHEIFVVVDSYGDVVESDESNNVASSWLEFCGSSIGEWNPDNDDAMSSTLKLEASSPNPFLDKTRISFALPHEDQVQLCIYDVAGRRVATLLDGQKPAGTHSIFWDGRRDDGVQVGSGILFYRLVAGDRTLTRQMVVIR</sequence>
<dbReference type="Pfam" id="PF13860">
    <property type="entry name" value="FlgD_ig"/>
    <property type="match status" value="1"/>
</dbReference>
<dbReference type="Proteomes" id="UP001593833">
    <property type="component" value="Unassembled WGS sequence"/>
</dbReference>
<name>A0ABV6YL89_UNCEI</name>
<feature type="non-terminal residue" evidence="4">
    <location>
        <position position="1"/>
    </location>
</feature>
<dbReference type="InterPro" id="IPR002931">
    <property type="entry name" value="Transglutaminase-like"/>
</dbReference>
<dbReference type="EMBL" id="JBHPKH010000074">
    <property type="protein sequence ID" value="MFC1573095.1"/>
    <property type="molecule type" value="Genomic_DNA"/>
</dbReference>